<name>A0A6I8LIT1_9PSEU</name>
<dbReference type="Proteomes" id="UP000399805">
    <property type="component" value="Unassembled WGS sequence"/>
</dbReference>
<accession>A0A6I8LIT1</accession>
<feature type="region of interest" description="Disordered" evidence="1">
    <location>
        <begin position="1"/>
        <end position="20"/>
    </location>
</feature>
<evidence type="ECO:0000313" key="5">
    <source>
        <dbReference type="Proteomes" id="UP000399805"/>
    </source>
</evidence>
<evidence type="ECO:0000259" key="3">
    <source>
        <dbReference type="Pfam" id="PF13628"/>
    </source>
</evidence>
<protein>
    <submittedName>
        <fullName evidence="4">Secreted protein</fullName>
    </submittedName>
</protein>
<dbReference type="PANTHER" id="PTHR38593:SF1">
    <property type="entry name" value="BLR2558 PROTEIN"/>
    <property type="match status" value="1"/>
</dbReference>
<dbReference type="InterPro" id="IPR025419">
    <property type="entry name" value="DUF4142"/>
</dbReference>
<keyword evidence="5" id="KW-1185">Reference proteome</keyword>
<gene>
    <name evidence="4" type="ORF">AA23TX_01974</name>
</gene>
<dbReference type="Pfam" id="PF13628">
    <property type="entry name" value="DUF4142"/>
    <property type="match status" value="1"/>
</dbReference>
<keyword evidence="2" id="KW-1133">Transmembrane helix</keyword>
<sequence>MLSASEFAGPEFAPPSSPERSRPVVRILFVLVAVLTLLASVSPASIAQTSTGISPEDAILLNKVRQAGLWEMPSGMMAMQKGSPKVQAVGFAIMMDHGRLDVATRALSAKLNSPVPDQPSDEQRGWLLEEMNAAPGPAFDSVFANRLRSAHGAVFAVLAQLRAGTRNDDVRAFATVGNQAVMRHMTMLESTGMVDYTALPAPVVSATSAPAGQPLGLDTSQIAVVGALFLLVGGGLFYVLRQIKGNRGRAKATRRPATVRTGGSHG</sequence>
<evidence type="ECO:0000256" key="1">
    <source>
        <dbReference type="SAM" id="MobiDB-lite"/>
    </source>
</evidence>
<feature type="domain" description="DUF4142" evidence="3">
    <location>
        <begin position="56"/>
        <end position="189"/>
    </location>
</feature>
<reference evidence="4 5" key="1">
    <citation type="submission" date="2019-09" db="EMBL/GenBank/DDBJ databases">
        <authorList>
            <person name="Leyn A S."/>
        </authorList>
    </citation>
    <scope>NUCLEOTIDE SEQUENCE [LARGE SCALE GENOMIC DNA]</scope>
    <source>
        <strain evidence="4">AA231_1</strain>
    </source>
</reference>
<keyword evidence="2" id="KW-0812">Transmembrane</keyword>
<dbReference type="EMBL" id="CABVGP010000001">
    <property type="protein sequence ID" value="VVJ16953.1"/>
    <property type="molecule type" value="Genomic_DNA"/>
</dbReference>
<organism evidence="4 5">
    <name type="scientific">Amycolatopsis camponoti</name>
    <dbReference type="NCBI Taxonomy" id="2606593"/>
    <lineage>
        <taxon>Bacteria</taxon>
        <taxon>Bacillati</taxon>
        <taxon>Actinomycetota</taxon>
        <taxon>Actinomycetes</taxon>
        <taxon>Pseudonocardiales</taxon>
        <taxon>Pseudonocardiaceae</taxon>
        <taxon>Amycolatopsis</taxon>
    </lineage>
</organism>
<dbReference type="AlphaFoldDB" id="A0A6I8LIT1"/>
<proteinExistence type="predicted"/>
<feature type="transmembrane region" description="Helical" evidence="2">
    <location>
        <begin position="222"/>
        <end position="240"/>
    </location>
</feature>
<dbReference type="PANTHER" id="PTHR38593">
    <property type="entry name" value="BLR2558 PROTEIN"/>
    <property type="match status" value="1"/>
</dbReference>
<evidence type="ECO:0000313" key="4">
    <source>
        <dbReference type="EMBL" id="VVJ16953.1"/>
    </source>
</evidence>
<evidence type="ECO:0000256" key="2">
    <source>
        <dbReference type="SAM" id="Phobius"/>
    </source>
</evidence>
<keyword evidence="2" id="KW-0472">Membrane</keyword>
<dbReference type="RefSeq" id="WP_155542219.1">
    <property type="nucleotide sequence ID" value="NZ_CABVGP010000001.1"/>
</dbReference>